<accession>A0A4U5V8L7</accession>
<sequence length="482" mass="52874">MESSHLVGDCLSPESTVTSLLSSSGHLRTSLLAPELNSTFRYRDKNYDSASAALDAYIADYEGQSSEQQVVDRKARSAAQSTLQAEQSQILRERLTDRELDFLNLPVSSLHHRSNRDRLSMTTDELLSIPHDGSMPVTHTSAFIQGFLSQSGASLPCPSSSRPAHRAWDRLSSSHPAPQLNHHHHPHPARTPRSSRCRGRPGAATVNTEDDISSVSCHWSANRAARPEWMEPSASLHLPHWFTSNKTDMDCSGITSVPDLTYPAWIQHCDLSEPTPPTESELWEEHGLLPPATLKHRAPSWVAELEDDDPDQTPAQVDRQNTLGDLRLQFAEHISLLAAEKSSNMMETLYRDNRIESLIQKADQVLNSLSQSSGGPANPDGLTDCAEKAVCGLSVDSLCSSSHRHPVTVESAAAVGGVTETQTDRGAQVLHGSNFKQPGPVEALKQMFFRLQAVEAKLQRQTPAAPPLTDRLQTEETPVKPV</sequence>
<dbReference type="EMBL" id="CM014093">
    <property type="protein sequence ID" value="TKS84089.1"/>
    <property type="molecule type" value="Genomic_DNA"/>
</dbReference>
<reference evidence="2 3" key="1">
    <citation type="submission" date="2019-01" db="EMBL/GenBank/DDBJ databases">
        <title>Genome Assembly of Collichthys lucidus.</title>
        <authorList>
            <person name="Cai M."/>
            <person name="Xiao S."/>
        </authorList>
    </citation>
    <scope>NUCLEOTIDE SEQUENCE [LARGE SCALE GENOMIC DNA]</scope>
    <source>
        <strain evidence="2">JT15FE1705JMU</strain>
        <tissue evidence="2">Muscle</tissue>
    </source>
</reference>
<dbReference type="AlphaFoldDB" id="A0A4U5V8L7"/>
<keyword evidence="3" id="KW-1185">Reference proteome</keyword>
<gene>
    <name evidence="2" type="ORF">D9C73_019144</name>
</gene>
<evidence type="ECO:0000313" key="3">
    <source>
        <dbReference type="Proteomes" id="UP000298787"/>
    </source>
</evidence>
<evidence type="ECO:0000313" key="2">
    <source>
        <dbReference type="EMBL" id="TKS84089.1"/>
    </source>
</evidence>
<dbReference type="InterPro" id="IPR052679">
    <property type="entry name" value="Cell_Prolif_Regulator"/>
</dbReference>
<dbReference type="STRING" id="240159.A0A4U5V8L7"/>
<feature type="compositionally biased region" description="Basic and acidic residues" evidence="1">
    <location>
        <begin position="472"/>
        <end position="482"/>
    </location>
</feature>
<organism evidence="2 3">
    <name type="scientific">Collichthys lucidus</name>
    <name type="common">Big head croaker</name>
    <name type="synonym">Sciaena lucida</name>
    <dbReference type="NCBI Taxonomy" id="240159"/>
    <lineage>
        <taxon>Eukaryota</taxon>
        <taxon>Metazoa</taxon>
        <taxon>Chordata</taxon>
        <taxon>Craniata</taxon>
        <taxon>Vertebrata</taxon>
        <taxon>Euteleostomi</taxon>
        <taxon>Actinopterygii</taxon>
        <taxon>Neopterygii</taxon>
        <taxon>Teleostei</taxon>
        <taxon>Neoteleostei</taxon>
        <taxon>Acanthomorphata</taxon>
        <taxon>Eupercaria</taxon>
        <taxon>Sciaenidae</taxon>
        <taxon>Collichthys</taxon>
    </lineage>
</organism>
<dbReference type="PANTHER" id="PTHR35079">
    <property type="entry name" value="LUNG ADENOMA SUSCEPTIBILITY PROTEIN 2"/>
    <property type="match status" value="1"/>
</dbReference>
<dbReference type="PANTHER" id="PTHR35079:SF1">
    <property type="entry name" value="LUNG ADENOMA SUSCEPTIBILITY PROTEIN 2"/>
    <property type="match status" value="1"/>
</dbReference>
<protein>
    <submittedName>
        <fullName evidence="2">Lung adenoma susceptibility protein 2</fullName>
    </submittedName>
</protein>
<feature type="compositionally biased region" description="Basic residues" evidence="1">
    <location>
        <begin position="181"/>
        <end position="199"/>
    </location>
</feature>
<evidence type="ECO:0000256" key="1">
    <source>
        <dbReference type="SAM" id="MobiDB-lite"/>
    </source>
</evidence>
<name>A0A4U5V8L7_COLLU</name>
<feature type="region of interest" description="Disordered" evidence="1">
    <location>
        <begin position="154"/>
        <end position="208"/>
    </location>
</feature>
<dbReference type="Proteomes" id="UP000298787">
    <property type="component" value="Chromosome 16"/>
</dbReference>
<proteinExistence type="predicted"/>
<feature type="region of interest" description="Disordered" evidence="1">
    <location>
        <begin position="460"/>
        <end position="482"/>
    </location>
</feature>